<dbReference type="InterPro" id="IPR058240">
    <property type="entry name" value="rSAM_sf"/>
</dbReference>
<comment type="cofactor">
    <cofactor evidence="1">
        <name>[4Fe-4S] cluster</name>
        <dbReference type="ChEBI" id="CHEBI:49883"/>
    </cofactor>
</comment>
<comment type="caution">
    <text evidence="8">The sequence shown here is derived from an EMBL/GenBank/DDBJ whole genome shotgun (WGS) entry which is preliminary data.</text>
</comment>
<dbReference type="CDD" id="cd21109">
    <property type="entry name" value="SPASM"/>
    <property type="match status" value="1"/>
</dbReference>
<evidence type="ECO:0000259" key="7">
    <source>
        <dbReference type="PROSITE" id="PS51918"/>
    </source>
</evidence>
<keyword evidence="4" id="KW-0479">Metal-binding</keyword>
<dbReference type="PANTHER" id="PTHR11228:SF7">
    <property type="entry name" value="PQQA PEPTIDE CYCLASE"/>
    <property type="match status" value="1"/>
</dbReference>
<evidence type="ECO:0000313" key="8">
    <source>
        <dbReference type="EMBL" id="MBD2615793.1"/>
    </source>
</evidence>
<dbReference type="InterPro" id="IPR050377">
    <property type="entry name" value="Radical_SAM_PqqE_MftC-like"/>
</dbReference>
<dbReference type="Gene3D" id="3.20.20.70">
    <property type="entry name" value="Aldolase class I"/>
    <property type="match status" value="1"/>
</dbReference>
<keyword evidence="9" id="KW-1185">Reference proteome</keyword>
<dbReference type="SUPFAM" id="SSF102114">
    <property type="entry name" value="Radical SAM enzymes"/>
    <property type="match status" value="1"/>
</dbReference>
<reference evidence="8 9" key="1">
    <citation type="journal article" date="2020" name="ISME J.">
        <title>Comparative genomics reveals insights into cyanobacterial evolution and habitat adaptation.</title>
        <authorList>
            <person name="Chen M.Y."/>
            <person name="Teng W.K."/>
            <person name="Zhao L."/>
            <person name="Hu C.X."/>
            <person name="Zhou Y.K."/>
            <person name="Han B.P."/>
            <person name="Song L.R."/>
            <person name="Shu W.S."/>
        </authorList>
    </citation>
    <scope>NUCLEOTIDE SEQUENCE [LARGE SCALE GENOMIC DNA]</scope>
    <source>
        <strain evidence="8 9">FACHB-252</strain>
    </source>
</reference>
<dbReference type="PANTHER" id="PTHR11228">
    <property type="entry name" value="RADICAL SAM DOMAIN PROTEIN"/>
    <property type="match status" value="1"/>
</dbReference>
<feature type="domain" description="Radical SAM core" evidence="7">
    <location>
        <begin position="126"/>
        <end position="355"/>
    </location>
</feature>
<dbReference type="Proteomes" id="UP000606396">
    <property type="component" value="Unassembled WGS sequence"/>
</dbReference>
<keyword evidence="5" id="KW-0408">Iron</keyword>
<dbReference type="Pfam" id="PF04055">
    <property type="entry name" value="Radical_SAM"/>
    <property type="match status" value="1"/>
</dbReference>
<dbReference type="SFLD" id="SFLDG01067">
    <property type="entry name" value="SPASM/twitch_domain_containing"/>
    <property type="match status" value="1"/>
</dbReference>
<keyword evidence="2" id="KW-0004">4Fe-4S</keyword>
<protein>
    <submittedName>
        <fullName evidence="8">Radical SAM protein</fullName>
    </submittedName>
</protein>
<dbReference type="CDD" id="cd01335">
    <property type="entry name" value="Radical_SAM"/>
    <property type="match status" value="1"/>
</dbReference>
<evidence type="ECO:0000256" key="6">
    <source>
        <dbReference type="ARBA" id="ARBA00023014"/>
    </source>
</evidence>
<evidence type="ECO:0000256" key="2">
    <source>
        <dbReference type="ARBA" id="ARBA00022485"/>
    </source>
</evidence>
<sequence length="462" mass="52681">MIIKDTQKLLPKQIQTDYEMQDMVLEIPPHGISLHPKSIEKLLATAKSTKRPVAFRPTLSILAELGLPPYPTLAYLYRHELSNSLQQPLWGLETQTQANFSGLIPFTYISQIDIDEQIHYFANYYGIAIKPLYIRAIIGNSCNLKCVMCPYHSPLLKPTHTTNFFKDKNIMSWKMMEKLAKECGKAGVAISVGSVEEPILHPNIVDFIQLSRESGVPKFHLTSNGQLLNESKAQALLEAGLTSLDVSIDAAEPETYLKIRGGNLNTVESNVLNFMKLRDRLDISCEVRTSFVRNSNVTTEEEQKFQERWLAKADGVLILNLAQYQETNMRLKTTNNTIDNSLQYYINKAQGRWPCLFPFTEMAVLPDGRIYYCIETLFRLGFDGSIESLGNYNQQNLQEIWSGNLFQKLRSDLILNQLSNRSACQNCDMWKSQFCFRSSTNKLQTTTTTVTEIYQRINSNNI</sequence>
<evidence type="ECO:0000256" key="4">
    <source>
        <dbReference type="ARBA" id="ARBA00022723"/>
    </source>
</evidence>
<evidence type="ECO:0000256" key="1">
    <source>
        <dbReference type="ARBA" id="ARBA00001966"/>
    </source>
</evidence>
<dbReference type="SFLD" id="SFLDS00029">
    <property type="entry name" value="Radical_SAM"/>
    <property type="match status" value="1"/>
</dbReference>
<dbReference type="Pfam" id="PF13186">
    <property type="entry name" value="SPASM"/>
    <property type="match status" value="1"/>
</dbReference>
<organism evidence="8 9">
    <name type="scientific">Nostoc punctiforme FACHB-252</name>
    <dbReference type="NCBI Taxonomy" id="1357509"/>
    <lineage>
        <taxon>Bacteria</taxon>
        <taxon>Bacillati</taxon>
        <taxon>Cyanobacteriota</taxon>
        <taxon>Cyanophyceae</taxon>
        <taxon>Nostocales</taxon>
        <taxon>Nostocaceae</taxon>
        <taxon>Nostoc</taxon>
    </lineage>
</organism>
<dbReference type="InterPro" id="IPR034391">
    <property type="entry name" value="AdoMet-like_SPASM_containing"/>
</dbReference>
<keyword evidence="6" id="KW-0411">Iron-sulfur</keyword>
<evidence type="ECO:0000313" key="9">
    <source>
        <dbReference type="Proteomes" id="UP000606396"/>
    </source>
</evidence>
<dbReference type="InterPro" id="IPR013785">
    <property type="entry name" value="Aldolase_TIM"/>
</dbReference>
<name>A0ABR8HL11_NOSPU</name>
<dbReference type="EMBL" id="JACJTC010000031">
    <property type="protein sequence ID" value="MBD2615793.1"/>
    <property type="molecule type" value="Genomic_DNA"/>
</dbReference>
<dbReference type="RefSeq" id="WP_190952343.1">
    <property type="nucleotide sequence ID" value="NZ_JACJTC010000031.1"/>
</dbReference>
<gene>
    <name evidence="8" type="ORF">H6G94_31855</name>
</gene>
<dbReference type="InterPro" id="IPR023885">
    <property type="entry name" value="4Fe4S-binding_SPASM_dom"/>
</dbReference>
<evidence type="ECO:0000256" key="5">
    <source>
        <dbReference type="ARBA" id="ARBA00023004"/>
    </source>
</evidence>
<dbReference type="InterPro" id="IPR007197">
    <property type="entry name" value="rSAM"/>
</dbReference>
<accession>A0ABR8HL11</accession>
<evidence type="ECO:0000256" key="3">
    <source>
        <dbReference type="ARBA" id="ARBA00022691"/>
    </source>
</evidence>
<proteinExistence type="predicted"/>
<keyword evidence="3" id="KW-0949">S-adenosyl-L-methionine</keyword>
<dbReference type="SFLD" id="SFLDG01387">
    <property type="entry name" value="BtrN-like_SPASM_domain_contain"/>
    <property type="match status" value="1"/>
</dbReference>
<dbReference type="PROSITE" id="PS51918">
    <property type="entry name" value="RADICAL_SAM"/>
    <property type="match status" value="1"/>
</dbReference>